<gene>
    <name evidence="5" type="ORF">BDZ85DRAFT_312570</name>
</gene>
<evidence type="ECO:0000259" key="4">
    <source>
        <dbReference type="Pfam" id="PF00135"/>
    </source>
</evidence>
<feature type="domain" description="Carboxylesterase type B" evidence="4">
    <location>
        <begin position="26"/>
        <end position="365"/>
    </location>
</feature>
<feature type="domain" description="Carboxylesterase type B" evidence="4">
    <location>
        <begin position="370"/>
        <end position="481"/>
    </location>
</feature>
<protein>
    <recommendedName>
        <fullName evidence="3">Carboxylic ester hydrolase</fullName>
        <ecNumber evidence="3">3.1.1.-</ecNumber>
    </recommendedName>
</protein>
<evidence type="ECO:0000313" key="5">
    <source>
        <dbReference type="EMBL" id="KAF2223008.1"/>
    </source>
</evidence>
<name>A0A6A6GBL5_9PEZI</name>
<accession>A0A6A6GBL5</accession>
<keyword evidence="3" id="KW-0732">Signal</keyword>
<feature type="chain" id="PRO_5025718899" description="Carboxylic ester hydrolase" evidence="3">
    <location>
        <begin position="18"/>
        <end position="503"/>
    </location>
</feature>
<evidence type="ECO:0000256" key="3">
    <source>
        <dbReference type="RuleBase" id="RU361235"/>
    </source>
</evidence>
<dbReference type="Gene3D" id="3.40.50.1820">
    <property type="entry name" value="alpha/beta hydrolase"/>
    <property type="match status" value="2"/>
</dbReference>
<sequence>MVSSLSLLTLLAAVVSARPPRSGGLTVRAPSGTFRGIINGTAPDVRQFLSVPYALPPTGERRWQPPQKRSANQSGVVDASEYPLSCSQYIQSAPWIYGLDVPEWLVQGPGQNSTAGEFARSSGEDCLYVGIWTPTGRPKKLPVIIFLTGGAFVTGGIDIQYQIPQNWVQRTRSHIVVTTNYRMNIMGFPNSPALENSNLGLLDQRAAMEWVRENIEAFGGDPDRITLWGQSAGGYSTEIQSFHKPEDPVVKGYVMNSGNIGLGIISAPASGSNFSYVASQVGCGNTTSSAAELACMKTVPVESLVTVAQGTPNIGLAFYPVRDDRIVFSNFTQRFVDGQYAQLPAIYSSTTNDGIAAVPYPADRVAGPDQRIVDATTNVIFKCPARTSAQLRSQQVQAVYRYEFAGNFSTTSPTPWLGAYHDVDLAYIFGTFGDFRGPASDYQIQVSEKLQDYILAFMRDPEGLGDRVGWPTVDQEQLVRIGRPGGPVVETIPFAEIDGGCAQ</sequence>
<evidence type="ECO:0000313" key="6">
    <source>
        <dbReference type="Proteomes" id="UP000799538"/>
    </source>
</evidence>
<dbReference type="OrthoDB" id="408631at2759"/>
<dbReference type="SUPFAM" id="SSF53474">
    <property type="entry name" value="alpha/beta-Hydrolases"/>
    <property type="match status" value="1"/>
</dbReference>
<dbReference type="InterPro" id="IPR050309">
    <property type="entry name" value="Type-B_Carboxylest/Lipase"/>
</dbReference>
<dbReference type="InterPro" id="IPR029058">
    <property type="entry name" value="AB_hydrolase_fold"/>
</dbReference>
<comment type="similarity">
    <text evidence="1 3">Belongs to the type-B carboxylesterase/lipase family.</text>
</comment>
<evidence type="ECO:0000256" key="1">
    <source>
        <dbReference type="ARBA" id="ARBA00005964"/>
    </source>
</evidence>
<dbReference type="EC" id="3.1.1.-" evidence="3"/>
<evidence type="ECO:0000256" key="2">
    <source>
        <dbReference type="ARBA" id="ARBA00022801"/>
    </source>
</evidence>
<reference evidence="6" key="1">
    <citation type="journal article" date="2020" name="Stud. Mycol.">
        <title>101 Dothideomycetes genomes: A test case for predicting lifestyles and emergence of pathogens.</title>
        <authorList>
            <person name="Haridas S."/>
            <person name="Albert R."/>
            <person name="Binder M."/>
            <person name="Bloem J."/>
            <person name="LaButti K."/>
            <person name="Salamov A."/>
            <person name="Andreopoulos B."/>
            <person name="Baker S."/>
            <person name="Barry K."/>
            <person name="Bills G."/>
            <person name="Bluhm B."/>
            <person name="Cannon C."/>
            <person name="Castanera R."/>
            <person name="Culley D."/>
            <person name="Daum C."/>
            <person name="Ezra D."/>
            <person name="Gonzalez J."/>
            <person name="Henrissat B."/>
            <person name="Kuo A."/>
            <person name="Liang C."/>
            <person name="Lipzen A."/>
            <person name="Lutzoni F."/>
            <person name="Magnuson J."/>
            <person name="Mondo S."/>
            <person name="Nolan M."/>
            <person name="Ohm R."/>
            <person name="Pangilinan J."/>
            <person name="Park H.-J."/>
            <person name="Ramirez L."/>
            <person name="Alfaro M."/>
            <person name="Sun H."/>
            <person name="Tritt A."/>
            <person name="Yoshinaga Y."/>
            <person name="Zwiers L.-H."/>
            <person name="Turgeon B."/>
            <person name="Goodwin S."/>
            <person name="Spatafora J."/>
            <person name="Crous P."/>
            <person name="Grigoriev I."/>
        </authorList>
    </citation>
    <scope>NUCLEOTIDE SEQUENCE [LARGE SCALE GENOMIC DNA]</scope>
    <source>
        <strain evidence="6">CECT 20119</strain>
    </source>
</reference>
<dbReference type="Proteomes" id="UP000799538">
    <property type="component" value="Unassembled WGS sequence"/>
</dbReference>
<organism evidence="5 6">
    <name type="scientific">Elsinoe ampelina</name>
    <dbReference type="NCBI Taxonomy" id="302913"/>
    <lineage>
        <taxon>Eukaryota</taxon>
        <taxon>Fungi</taxon>
        <taxon>Dikarya</taxon>
        <taxon>Ascomycota</taxon>
        <taxon>Pezizomycotina</taxon>
        <taxon>Dothideomycetes</taxon>
        <taxon>Dothideomycetidae</taxon>
        <taxon>Myriangiales</taxon>
        <taxon>Elsinoaceae</taxon>
        <taxon>Elsinoe</taxon>
    </lineage>
</organism>
<dbReference type="PROSITE" id="PS00122">
    <property type="entry name" value="CARBOXYLESTERASE_B_1"/>
    <property type="match status" value="1"/>
</dbReference>
<dbReference type="EMBL" id="ML992507">
    <property type="protein sequence ID" value="KAF2223008.1"/>
    <property type="molecule type" value="Genomic_DNA"/>
</dbReference>
<dbReference type="GO" id="GO:0016787">
    <property type="term" value="F:hydrolase activity"/>
    <property type="evidence" value="ECO:0007669"/>
    <property type="project" value="UniProtKB-KW"/>
</dbReference>
<keyword evidence="6" id="KW-1185">Reference proteome</keyword>
<dbReference type="PANTHER" id="PTHR11559">
    <property type="entry name" value="CARBOXYLESTERASE"/>
    <property type="match status" value="1"/>
</dbReference>
<proteinExistence type="inferred from homology"/>
<dbReference type="Pfam" id="PF00135">
    <property type="entry name" value="COesterase"/>
    <property type="match status" value="2"/>
</dbReference>
<dbReference type="InterPro" id="IPR019826">
    <property type="entry name" value="Carboxylesterase_B_AS"/>
</dbReference>
<keyword evidence="2 3" id="KW-0378">Hydrolase</keyword>
<dbReference type="AlphaFoldDB" id="A0A6A6GBL5"/>
<dbReference type="InterPro" id="IPR002018">
    <property type="entry name" value="CarbesteraseB"/>
</dbReference>
<feature type="signal peptide" evidence="3">
    <location>
        <begin position="1"/>
        <end position="17"/>
    </location>
</feature>